<dbReference type="EMBL" id="SLUO01000006">
    <property type="protein sequence ID" value="TCL58444.1"/>
    <property type="molecule type" value="Genomic_DNA"/>
</dbReference>
<reference evidence="2 3" key="1">
    <citation type="submission" date="2019-03" db="EMBL/GenBank/DDBJ databases">
        <title>Genomic Encyclopedia of Type Strains, Phase IV (KMG-IV): sequencing the most valuable type-strain genomes for metagenomic binning, comparative biology and taxonomic classification.</title>
        <authorList>
            <person name="Goeker M."/>
        </authorList>
    </citation>
    <scope>NUCLEOTIDE SEQUENCE [LARGE SCALE GENOMIC DNA]</scope>
    <source>
        <strain evidence="2 3">DSM 100556</strain>
    </source>
</reference>
<dbReference type="Proteomes" id="UP000295718">
    <property type="component" value="Unassembled WGS sequence"/>
</dbReference>
<dbReference type="AlphaFoldDB" id="A0A4R1QZL5"/>
<protein>
    <submittedName>
        <fullName evidence="2">Uncharacterized protein</fullName>
    </submittedName>
</protein>
<sequence>MHVIIWLAIELICLILGSIFHNTVFYGAAFISIGIVMFVCIKQGFSLNNKALAIIGFFFLLFGTAIAAEPLVQKETNFGSTYLMFVFGIGMGIIFIALGMFGISKHFLCRVRLEGTFEHWTMQSGKGRSWYVPQFSYVYDKRHYRNTSGELYSTRKMKHKYIKGNLYPIYINAKNPTVFRTRQTFPVSNLFYTLLGILFIYVPFTCV</sequence>
<keyword evidence="3" id="KW-1185">Reference proteome</keyword>
<keyword evidence="1" id="KW-0812">Transmembrane</keyword>
<name>A0A4R1QZL5_9FIRM</name>
<evidence type="ECO:0000313" key="3">
    <source>
        <dbReference type="Proteomes" id="UP000295718"/>
    </source>
</evidence>
<feature type="transmembrane region" description="Helical" evidence="1">
    <location>
        <begin position="6"/>
        <end position="39"/>
    </location>
</feature>
<feature type="transmembrane region" description="Helical" evidence="1">
    <location>
        <begin position="51"/>
        <end position="68"/>
    </location>
</feature>
<proteinExistence type="predicted"/>
<keyword evidence="1" id="KW-1133">Transmembrane helix</keyword>
<dbReference type="RefSeq" id="WP_031390112.1">
    <property type="nucleotide sequence ID" value="NZ_JPNB01000001.1"/>
</dbReference>
<evidence type="ECO:0000313" key="2">
    <source>
        <dbReference type="EMBL" id="TCL58444.1"/>
    </source>
</evidence>
<keyword evidence="1" id="KW-0472">Membrane</keyword>
<feature type="transmembrane region" description="Helical" evidence="1">
    <location>
        <begin position="80"/>
        <end position="103"/>
    </location>
</feature>
<gene>
    <name evidence="2" type="ORF">EDD76_10697</name>
</gene>
<comment type="caution">
    <text evidence="2">The sequence shown here is derived from an EMBL/GenBank/DDBJ whole genome shotgun (WGS) entry which is preliminary data.</text>
</comment>
<dbReference type="OrthoDB" id="2066786at2"/>
<evidence type="ECO:0000256" key="1">
    <source>
        <dbReference type="SAM" id="Phobius"/>
    </source>
</evidence>
<feature type="transmembrane region" description="Helical" evidence="1">
    <location>
        <begin position="184"/>
        <end position="204"/>
    </location>
</feature>
<accession>A0A4R1QZL5</accession>
<organism evidence="2 3">
    <name type="scientific">Kineothrix alysoides</name>
    <dbReference type="NCBI Taxonomy" id="1469948"/>
    <lineage>
        <taxon>Bacteria</taxon>
        <taxon>Bacillati</taxon>
        <taxon>Bacillota</taxon>
        <taxon>Clostridia</taxon>
        <taxon>Lachnospirales</taxon>
        <taxon>Lachnospiraceae</taxon>
        <taxon>Kineothrix</taxon>
    </lineage>
</organism>